<protein>
    <submittedName>
        <fullName evidence="2">Uncharacterized protein</fullName>
    </submittedName>
</protein>
<evidence type="ECO:0000313" key="2">
    <source>
        <dbReference type="EMBL" id="MBS4213635.1"/>
    </source>
</evidence>
<dbReference type="EMBL" id="JAGYPF010000003">
    <property type="protein sequence ID" value="MBS4213635.1"/>
    <property type="molecule type" value="Genomic_DNA"/>
</dbReference>
<feature type="region of interest" description="Disordered" evidence="1">
    <location>
        <begin position="1"/>
        <end position="46"/>
    </location>
</feature>
<sequence>MGRTKLGNANAQRNNNRKKAMKTSSELVEFETGEALKQNRPHGNPR</sequence>
<comment type="caution">
    <text evidence="2">The sequence shown here is derived from an EMBL/GenBank/DDBJ whole genome shotgun (WGS) entry which is preliminary data.</text>
</comment>
<proteinExistence type="predicted"/>
<gene>
    <name evidence="2" type="ORF">KHA99_14360</name>
</gene>
<keyword evidence="3" id="KW-1185">Reference proteome</keyword>
<evidence type="ECO:0000256" key="1">
    <source>
        <dbReference type="SAM" id="MobiDB-lite"/>
    </source>
</evidence>
<organism evidence="2 3">
    <name type="scientific">Neobacillus rhizophilus</name>
    <dbReference type="NCBI Taxonomy" id="2833579"/>
    <lineage>
        <taxon>Bacteria</taxon>
        <taxon>Bacillati</taxon>
        <taxon>Bacillota</taxon>
        <taxon>Bacilli</taxon>
        <taxon>Bacillales</taxon>
        <taxon>Bacillaceae</taxon>
        <taxon>Neobacillus</taxon>
    </lineage>
</organism>
<dbReference type="Proteomes" id="UP000679749">
    <property type="component" value="Unassembled WGS sequence"/>
</dbReference>
<evidence type="ECO:0000313" key="3">
    <source>
        <dbReference type="Proteomes" id="UP000679749"/>
    </source>
</evidence>
<name>A0A942U5F8_9BACI</name>
<dbReference type="RefSeq" id="WP_213118169.1">
    <property type="nucleotide sequence ID" value="NZ_JAGYPF010000003.1"/>
</dbReference>
<dbReference type="AlphaFoldDB" id="A0A942U5F8"/>
<accession>A0A942U5F8</accession>
<reference evidence="2" key="1">
    <citation type="submission" date="2021-05" db="EMBL/GenBank/DDBJ databases">
        <title>Novel Bacillus species.</title>
        <authorList>
            <person name="Liu G."/>
        </authorList>
    </citation>
    <scope>NUCLEOTIDE SEQUENCE</scope>
    <source>
        <strain evidence="2">FJAT-49825</strain>
    </source>
</reference>